<dbReference type="Pfam" id="PF01063">
    <property type="entry name" value="Aminotran_4"/>
    <property type="match status" value="1"/>
</dbReference>
<sequence>MMQLFETMKIDNGQISRVKYHTKRLKNSAQRLNFQFNEQLWHKLIKEVACKYPIGEYRLKVILNAEGDFETIVAQLPTKNVFTAKIQTLPDSVNPIFLNNKTTERKHLDHQHETDLILLTSANGKVLEFDIGNIVIEENGKWYTPIYDGDFLKGCMRTYLIDQNKLTEKDFNENELIVKYRNDEIRLFLINSLREVAVVHLCL</sequence>
<dbReference type="InterPro" id="IPR001544">
    <property type="entry name" value="Aminotrans_IV"/>
</dbReference>
<reference evidence="1 2" key="1">
    <citation type="submission" date="2015-04" db="EMBL/GenBank/DDBJ databases">
        <authorList>
            <person name="Cao L."/>
            <person name="Gao C.H."/>
        </authorList>
    </citation>
    <scope>NUCLEOTIDE SEQUENCE [LARGE SCALE GENOMIC DNA]</scope>
    <source>
        <strain evidence="1 2">SH3</strain>
    </source>
</reference>
<dbReference type="GO" id="GO:0003824">
    <property type="term" value="F:catalytic activity"/>
    <property type="evidence" value="ECO:0007669"/>
    <property type="project" value="InterPro"/>
</dbReference>
<dbReference type="InterPro" id="IPR036038">
    <property type="entry name" value="Aminotransferase-like"/>
</dbReference>
<evidence type="ECO:0000313" key="2">
    <source>
        <dbReference type="Proteomes" id="UP000236509"/>
    </source>
</evidence>
<dbReference type="InterPro" id="IPR043131">
    <property type="entry name" value="BCAT-like_N"/>
</dbReference>
<accession>A0A7U7JTA6</accession>
<comment type="caution">
    <text evidence="1">The sequence shown here is derived from an EMBL/GenBank/DDBJ whole genome shotgun (WGS) entry which is preliminary data.</text>
</comment>
<organism evidence="1 2">
    <name type="scientific">Staphylococcus argenteus</name>
    <dbReference type="NCBI Taxonomy" id="985002"/>
    <lineage>
        <taxon>Bacteria</taxon>
        <taxon>Bacillati</taxon>
        <taxon>Bacillota</taxon>
        <taxon>Bacilli</taxon>
        <taxon>Bacillales</taxon>
        <taxon>Staphylococcaceae</taxon>
        <taxon>Staphylococcus</taxon>
    </lineage>
</organism>
<dbReference type="InterPro" id="IPR043132">
    <property type="entry name" value="BCAT-like_C"/>
</dbReference>
<protein>
    <submittedName>
        <fullName evidence="1">Putative para-aminobenzoate synthetase component</fullName>
    </submittedName>
</protein>
<proteinExistence type="predicted"/>
<keyword evidence="2" id="KW-1185">Reference proteome</keyword>
<gene>
    <name evidence="1" type="ORF">BN1326_50218</name>
</gene>
<dbReference type="Gene3D" id="3.30.470.10">
    <property type="match status" value="1"/>
</dbReference>
<dbReference type="AlphaFoldDB" id="A0A7U7JTA6"/>
<dbReference type="SUPFAM" id="SSF56752">
    <property type="entry name" value="D-aminoacid aminotransferase-like PLP-dependent enzymes"/>
    <property type="match status" value="1"/>
</dbReference>
<evidence type="ECO:0000313" key="1">
    <source>
        <dbReference type="EMBL" id="CRI23894.1"/>
    </source>
</evidence>
<dbReference type="EMBL" id="CVOU01000017">
    <property type="protein sequence ID" value="CRI23894.1"/>
    <property type="molecule type" value="Genomic_DNA"/>
</dbReference>
<dbReference type="Gene3D" id="3.20.10.10">
    <property type="entry name" value="D-amino Acid Aminotransferase, subunit A, domain 2"/>
    <property type="match status" value="1"/>
</dbReference>
<dbReference type="Proteomes" id="UP000236509">
    <property type="component" value="Unassembled WGS sequence"/>
</dbReference>
<name>A0A7U7JTA6_9STAP</name>